<dbReference type="Proteomes" id="UP000738349">
    <property type="component" value="Unassembled WGS sequence"/>
</dbReference>
<gene>
    <name evidence="2" type="ORF">EDB81DRAFT_22495</name>
</gene>
<organism evidence="2 3">
    <name type="scientific">Dactylonectria macrodidyma</name>
    <dbReference type="NCBI Taxonomy" id="307937"/>
    <lineage>
        <taxon>Eukaryota</taxon>
        <taxon>Fungi</taxon>
        <taxon>Dikarya</taxon>
        <taxon>Ascomycota</taxon>
        <taxon>Pezizomycotina</taxon>
        <taxon>Sordariomycetes</taxon>
        <taxon>Hypocreomycetidae</taxon>
        <taxon>Hypocreales</taxon>
        <taxon>Nectriaceae</taxon>
        <taxon>Dactylonectria</taxon>
    </lineage>
</organism>
<evidence type="ECO:0000256" key="1">
    <source>
        <dbReference type="SAM" id="MobiDB-lite"/>
    </source>
</evidence>
<dbReference type="EMBL" id="JAGMUV010000001">
    <property type="protein sequence ID" value="KAH7175765.1"/>
    <property type="molecule type" value="Genomic_DNA"/>
</dbReference>
<comment type="caution">
    <text evidence="2">The sequence shown here is derived from an EMBL/GenBank/DDBJ whole genome shotgun (WGS) entry which is preliminary data.</text>
</comment>
<evidence type="ECO:0000313" key="2">
    <source>
        <dbReference type="EMBL" id="KAH7175765.1"/>
    </source>
</evidence>
<accession>A0A9P9JMK1</accession>
<dbReference type="AlphaFoldDB" id="A0A9P9JMK1"/>
<sequence>MVGLAPCLLPSASPSLLPTMQATIEPHNYDSTESHNTKSDIVNPSLPQKQNNSIYHVIHSEYCYRTEQHAKAQEVVEWITGYRDNRTPDERAVEHIMMQLIEDDDVGWDKSKRDIVDRLLPVEKTILGLFLRSAEDLEIPVHEAIFTEASRVVCKRISDSRKLPIIEVWCCMEKAVRMLVTSICSYIEPSSPQAVYFYLRQSPISITLHRRRVAMTGHTHLVCCRVSYLVPVVKFNSHIISAGTVMAVSRYPVVNAVMV</sequence>
<keyword evidence="3" id="KW-1185">Reference proteome</keyword>
<feature type="region of interest" description="Disordered" evidence="1">
    <location>
        <begin position="27"/>
        <end position="46"/>
    </location>
</feature>
<proteinExistence type="predicted"/>
<reference evidence="2" key="1">
    <citation type="journal article" date="2021" name="Nat. Commun.">
        <title>Genetic determinants of endophytism in the Arabidopsis root mycobiome.</title>
        <authorList>
            <person name="Mesny F."/>
            <person name="Miyauchi S."/>
            <person name="Thiergart T."/>
            <person name="Pickel B."/>
            <person name="Atanasova L."/>
            <person name="Karlsson M."/>
            <person name="Huettel B."/>
            <person name="Barry K.W."/>
            <person name="Haridas S."/>
            <person name="Chen C."/>
            <person name="Bauer D."/>
            <person name="Andreopoulos W."/>
            <person name="Pangilinan J."/>
            <person name="LaButti K."/>
            <person name="Riley R."/>
            <person name="Lipzen A."/>
            <person name="Clum A."/>
            <person name="Drula E."/>
            <person name="Henrissat B."/>
            <person name="Kohler A."/>
            <person name="Grigoriev I.V."/>
            <person name="Martin F.M."/>
            <person name="Hacquard S."/>
        </authorList>
    </citation>
    <scope>NUCLEOTIDE SEQUENCE</scope>
    <source>
        <strain evidence="2">MPI-CAGE-AT-0147</strain>
    </source>
</reference>
<feature type="compositionally biased region" description="Basic and acidic residues" evidence="1">
    <location>
        <begin position="27"/>
        <end position="38"/>
    </location>
</feature>
<evidence type="ECO:0000313" key="3">
    <source>
        <dbReference type="Proteomes" id="UP000738349"/>
    </source>
</evidence>
<name>A0A9P9JMK1_9HYPO</name>
<protein>
    <submittedName>
        <fullName evidence="2">Uncharacterized protein</fullName>
    </submittedName>
</protein>